<gene>
    <name evidence="1" type="ORF">LEMA_uP085560.1</name>
</gene>
<proteinExistence type="predicted"/>
<reference evidence="2" key="1">
    <citation type="journal article" date="2011" name="Nat. Commun.">
        <title>Effector diversification within compartments of the Leptosphaeria maculans genome affected by Repeat-Induced Point mutations.</title>
        <authorList>
            <person name="Rouxel T."/>
            <person name="Grandaubert J."/>
            <person name="Hane J.K."/>
            <person name="Hoede C."/>
            <person name="van de Wouw A.P."/>
            <person name="Couloux A."/>
            <person name="Dominguez V."/>
            <person name="Anthouard V."/>
            <person name="Bally P."/>
            <person name="Bourras S."/>
            <person name="Cozijnsen A.J."/>
            <person name="Ciuffetti L.M."/>
            <person name="Degrave A."/>
            <person name="Dilmaghani A."/>
            <person name="Duret L."/>
            <person name="Fudal I."/>
            <person name="Goodwin S.B."/>
            <person name="Gout L."/>
            <person name="Glaser N."/>
            <person name="Linglin J."/>
            <person name="Kema G.H.J."/>
            <person name="Lapalu N."/>
            <person name="Lawrence C.B."/>
            <person name="May K."/>
            <person name="Meyer M."/>
            <person name="Ollivier B."/>
            <person name="Poulain J."/>
            <person name="Schoch C.L."/>
            <person name="Simon A."/>
            <person name="Spatafora J.W."/>
            <person name="Stachowiak A."/>
            <person name="Turgeon B.G."/>
            <person name="Tyler B.M."/>
            <person name="Vincent D."/>
            <person name="Weissenbach J."/>
            <person name="Amselem J."/>
            <person name="Quesneville H."/>
            <person name="Oliver R.P."/>
            <person name="Wincker P."/>
            <person name="Balesdent M.-H."/>
            <person name="Howlett B.J."/>
        </authorList>
    </citation>
    <scope>NUCLEOTIDE SEQUENCE [LARGE SCALE GENOMIC DNA]</scope>
    <source>
        <strain evidence="2">JN3 / isolate v23.1.3 / race Av1-4-5-6-7-8</strain>
    </source>
</reference>
<dbReference type="HOGENOM" id="CLU_2413656_0_0_1"/>
<dbReference type="InParanoid" id="E5A6S2"/>
<dbReference type="Proteomes" id="UP000002668">
    <property type="component" value="Genome"/>
</dbReference>
<name>E5A6S2_LEPMJ</name>
<dbReference type="OrthoDB" id="4062651at2759"/>
<dbReference type="OMA" id="WIAEGCE"/>
<protein>
    <submittedName>
        <fullName evidence="1">Uncharacterized protein</fullName>
    </submittedName>
</protein>
<organism evidence="1 2">
    <name type="scientific">Leptosphaeria maculans (strain JN3 / isolate v23.1.3 / race Av1-4-5-6-7-8)</name>
    <name type="common">Blackleg fungus</name>
    <name type="synonym">Phoma lingam</name>
    <dbReference type="NCBI Taxonomy" id="985895"/>
    <lineage>
        <taxon>Eukaryota</taxon>
        <taxon>Fungi</taxon>
        <taxon>Dikarya</taxon>
        <taxon>Ascomycota</taxon>
        <taxon>Pezizomycotina</taxon>
        <taxon>Dothideomycetes</taxon>
        <taxon>Pleosporomycetidae</taxon>
        <taxon>Pleosporales</taxon>
        <taxon>Pleosporineae</taxon>
        <taxon>Leptosphaeriaceae</taxon>
        <taxon>Plenodomus</taxon>
        <taxon>Plenodomus lingam/Leptosphaeria maculans species complex</taxon>
    </lineage>
</organism>
<sequence length="92" mass="10345">MATGIVDEAAKDFDQVIQAGWTGKLSSFSSLSSGIADVGNNAEVQQEKLPVLPELQHLDYLAIEKDHRWMHEEDYRAAWIAEGCEILDQIWD</sequence>
<keyword evidence="2" id="KW-1185">Reference proteome</keyword>
<accession>E5A6S2</accession>
<dbReference type="VEuPathDB" id="FungiDB:LEMA_uP085560.1"/>
<dbReference type="EMBL" id="FP929135">
    <property type="protein sequence ID" value="CBX99317.1"/>
    <property type="molecule type" value="Genomic_DNA"/>
</dbReference>
<evidence type="ECO:0000313" key="1">
    <source>
        <dbReference type="EMBL" id="CBX99317.1"/>
    </source>
</evidence>
<evidence type="ECO:0000313" key="2">
    <source>
        <dbReference type="Proteomes" id="UP000002668"/>
    </source>
</evidence>
<dbReference type="AlphaFoldDB" id="E5A6S2"/>